<proteinExistence type="predicted"/>
<dbReference type="InterPro" id="IPR050325">
    <property type="entry name" value="Prot/Nucl_acid_deglycase"/>
</dbReference>
<organism evidence="1 4">
    <name type="scientific">Mycobacteroides salmoniphilum</name>
    <dbReference type="NCBI Taxonomy" id="404941"/>
    <lineage>
        <taxon>Bacteria</taxon>
        <taxon>Bacillati</taxon>
        <taxon>Actinomycetota</taxon>
        <taxon>Actinomycetes</taxon>
        <taxon>Mycobacteriales</taxon>
        <taxon>Mycobacteriaceae</taxon>
        <taxon>Mycobacteroides</taxon>
    </lineage>
</organism>
<dbReference type="EMBL" id="PECK01000011">
    <property type="protein sequence ID" value="TDZ91481.1"/>
    <property type="molecule type" value="Genomic_DNA"/>
</dbReference>
<dbReference type="SUPFAM" id="SSF52317">
    <property type="entry name" value="Class I glutamine amidotransferase-like"/>
    <property type="match status" value="1"/>
</dbReference>
<keyword evidence="3" id="KW-1185">Reference proteome</keyword>
<protein>
    <submittedName>
        <fullName evidence="1">DJ-1/PfpI family protein</fullName>
    </submittedName>
</protein>
<gene>
    <name evidence="2" type="ORF">CCUG60883_04532</name>
    <name evidence="1" type="ORF">CCUG60885_04538</name>
</gene>
<reference evidence="3 4" key="1">
    <citation type="journal article" date="2019" name="Sci. Rep.">
        <title>Extended insight into the Mycobacterium chelonae-abscessus complex through whole genome sequencing of Mycobacterium salmoniphilum outbreak and Mycobacterium salmoniphilum-like strains.</title>
        <authorList>
            <person name="Behra P.R.K."/>
            <person name="Das S."/>
            <person name="Pettersson B.M.F."/>
            <person name="Shirreff L."/>
            <person name="DuCote T."/>
            <person name="Jacobsson K.G."/>
            <person name="Ennis D.G."/>
            <person name="Kirsebom L.A."/>
        </authorList>
    </citation>
    <scope>NUCLEOTIDE SEQUENCE [LARGE SCALE GENOMIC DNA]</scope>
    <source>
        <strain evidence="2 3">CCUG 60883</strain>
        <strain evidence="1 4">CCUG 60885</strain>
    </source>
</reference>
<dbReference type="EMBL" id="PECM01000011">
    <property type="protein sequence ID" value="TEA00911.1"/>
    <property type="molecule type" value="Genomic_DNA"/>
</dbReference>
<dbReference type="PANTHER" id="PTHR48094:SF22">
    <property type="entry name" value="DJ-1_PFPI DOMAIN-CONTAINING PROTEIN"/>
    <property type="match status" value="1"/>
</dbReference>
<sequence>MSESSNDQPVIATERRRKALVVMSSNKVLPLAEPAGHPGVSTGVFFIELGQILNEFGPDYDFTFATTDGQLPQIDINGLALPWHAVEALTAASIASNAEEADGFDVNEYRANRPELIARRDAELDLAFRYLGNVPVSEVLPNTNKEVALIRDDVAASFAALPPTTYFSAQQLVERDRDPGDGFDLGVFDFAHIPGGHAPMVDYVDNPWLGELINVLHEKGVLISLICHAPVAMVSAAKYRVEETGTPVPNADNPFAGVRVTTVPKYAEIGACDAAFLKVPGQQTRPTYYVDEALEEAGFIFEGVSPNPGAPKVIWEPKVRILTGNGPQAVDEQAALLRDLLTDVENDMPANGLLFPA</sequence>
<dbReference type="GO" id="GO:0019243">
    <property type="term" value="P:methylglyoxal catabolic process to D-lactate via S-lactoyl-glutathione"/>
    <property type="evidence" value="ECO:0007669"/>
    <property type="project" value="TreeGrafter"/>
</dbReference>
<dbReference type="InterPro" id="IPR029062">
    <property type="entry name" value="Class_I_gatase-like"/>
</dbReference>
<evidence type="ECO:0000313" key="4">
    <source>
        <dbReference type="Proteomes" id="UP000295685"/>
    </source>
</evidence>
<dbReference type="Proteomes" id="UP000295685">
    <property type="component" value="Unassembled WGS sequence"/>
</dbReference>
<evidence type="ECO:0000313" key="1">
    <source>
        <dbReference type="EMBL" id="TDZ91481.1"/>
    </source>
</evidence>
<evidence type="ECO:0000313" key="3">
    <source>
        <dbReference type="Proteomes" id="UP000294844"/>
    </source>
</evidence>
<accession>A0A4R8SAK5</accession>
<name>A0A4R8SAK5_9MYCO</name>
<dbReference type="PANTHER" id="PTHR48094">
    <property type="entry name" value="PROTEIN/NUCLEIC ACID DEGLYCASE DJ-1-RELATED"/>
    <property type="match status" value="1"/>
</dbReference>
<dbReference type="AlphaFoldDB" id="A0A4R8SAK5"/>
<comment type="caution">
    <text evidence="1">The sequence shown here is derived from an EMBL/GenBank/DDBJ whole genome shotgun (WGS) entry which is preliminary data.</text>
</comment>
<dbReference type="Proteomes" id="UP000294844">
    <property type="component" value="Unassembled WGS sequence"/>
</dbReference>
<dbReference type="Gene3D" id="3.40.50.880">
    <property type="match status" value="1"/>
</dbReference>
<evidence type="ECO:0000313" key="2">
    <source>
        <dbReference type="EMBL" id="TEA00911.1"/>
    </source>
</evidence>
<dbReference type="GO" id="GO:0019172">
    <property type="term" value="F:glyoxalase III activity"/>
    <property type="evidence" value="ECO:0007669"/>
    <property type="project" value="TreeGrafter"/>
</dbReference>
<dbReference type="GO" id="GO:0005737">
    <property type="term" value="C:cytoplasm"/>
    <property type="evidence" value="ECO:0007669"/>
    <property type="project" value="TreeGrafter"/>
</dbReference>